<dbReference type="InterPro" id="IPR000048">
    <property type="entry name" value="IQ_motif_EF-hand-BS"/>
</dbReference>
<dbReference type="Pfam" id="PF00063">
    <property type="entry name" value="Myosin_head"/>
    <property type="match status" value="2"/>
</dbReference>
<evidence type="ECO:0000256" key="2">
    <source>
        <dbReference type="ARBA" id="ARBA00022840"/>
    </source>
</evidence>
<comment type="caution">
    <text evidence="8">The sequence shown here is derived from an EMBL/GenBank/DDBJ whole genome shotgun (WGS) entry which is preliminary data.</text>
</comment>
<dbReference type="PANTHER" id="PTHR13140">
    <property type="entry name" value="MYOSIN"/>
    <property type="match status" value="1"/>
</dbReference>
<dbReference type="GO" id="GO:0005524">
    <property type="term" value="F:ATP binding"/>
    <property type="evidence" value="ECO:0007669"/>
    <property type="project" value="UniProtKB-KW"/>
</dbReference>
<dbReference type="Gene3D" id="1.20.58.530">
    <property type="match status" value="1"/>
</dbReference>
<keyword evidence="5 6" id="KW-0009">Actin-binding</keyword>
<name>A0A6G0YGR1_APHCR</name>
<evidence type="ECO:0000313" key="8">
    <source>
        <dbReference type="EMBL" id="KAF0755312.1"/>
    </source>
</evidence>
<dbReference type="PRINTS" id="PR00193">
    <property type="entry name" value="MYOSINHEAVY"/>
</dbReference>
<keyword evidence="9" id="KW-1185">Reference proteome</keyword>
<dbReference type="Gene3D" id="3.40.850.10">
    <property type="entry name" value="Kinesin motor domain"/>
    <property type="match status" value="1"/>
</dbReference>
<organism evidence="8 9">
    <name type="scientific">Aphis craccivora</name>
    <name type="common">Cowpea aphid</name>
    <dbReference type="NCBI Taxonomy" id="307492"/>
    <lineage>
        <taxon>Eukaryota</taxon>
        <taxon>Metazoa</taxon>
        <taxon>Ecdysozoa</taxon>
        <taxon>Arthropoda</taxon>
        <taxon>Hexapoda</taxon>
        <taxon>Insecta</taxon>
        <taxon>Pterygota</taxon>
        <taxon>Neoptera</taxon>
        <taxon>Paraneoptera</taxon>
        <taxon>Hemiptera</taxon>
        <taxon>Sternorrhyncha</taxon>
        <taxon>Aphidomorpha</taxon>
        <taxon>Aphidoidea</taxon>
        <taxon>Aphididae</taxon>
        <taxon>Aphidini</taxon>
        <taxon>Aphis</taxon>
        <taxon>Aphis</taxon>
    </lineage>
</organism>
<evidence type="ECO:0000256" key="1">
    <source>
        <dbReference type="ARBA" id="ARBA00022741"/>
    </source>
</evidence>
<dbReference type="AlphaFoldDB" id="A0A6G0YGR1"/>
<comment type="caution">
    <text evidence="6">Lacks conserved residue(s) required for the propagation of feature annotation.</text>
</comment>
<dbReference type="GO" id="GO:0016020">
    <property type="term" value="C:membrane"/>
    <property type="evidence" value="ECO:0007669"/>
    <property type="project" value="TreeGrafter"/>
</dbReference>
<dbReference type="SMART" id="SM00242">
    <property type="entry name" value="MYSc"/>
    <property type="match status" value="1"/>
</dbReference>
<evidence type="ECO:0000259" key="7">
    <source>
        <dbReference type="PROSITE" id="PS51456"/>
    </source>
</evidence>
<dbReference type="GO" id="GO:0016459">
    <property type="term" value="C:myosin complex"/>
    <property type="evidence" value="ECO:0007669"/>
    <property type="project" value="UniProtKB-KW"/>
</dbReference>
<dbReference type="Gene3D" id="3.30.70.1590">
    <property type="match status" value="1"/>
</dbReference>
<dbReference type="Gene3D" id="1.20.120.720">
    <property type="entry name" value="Myosin VI head, motor domain, U50 subdomain"/>
    <property type="match status" value="1"/>
</dbReference>
<reference evidence="8 9" key="1">
    <citation type="submission" date="2019-08" db="EMBL/GenBank/DDBJ databases">
        <title>Whole genome of Aphis craccivora.</title>
        <authorList>
            <person name="Voronova N.V."/>
            <person name="Shulinski R.S."/>
            <person name="Bandarenka Y.V."/>
            <person name="Zhorov D.G."/>
            <person name="Warner D."/>
        </authorList>
    </citation>
    <scope>NUCLEOTIDE SEQUENCE [LARGE SCALE GENOMIC DNA]</scope>
    <source>
        <strain evidence="8">180601</strain>
        <tissue evidence="8">Whole Body</tissue>
    </source>
</reference>
<proteinExistence type="inferred from homology"/>
<protein>
    <submittedName>
        <fullName evidence="8">Unconventional myosin-Vb</fullName>
    </submittedName>
</protein>
<dbReference type="GO" id="GO:0007015">
    <property type="term" value="P:actin filament organization"/>
    <property type="evidence" value="ECO:0007669"/>
    <property type="project" value="TreeGrafter"/>
</dbReference>
<keyword evidence="3 6" id="KW-0518">Myosin</keyword>
<feature type="domain" description="Myosin motor" evidence="7">
    <location>
        <begin position="216"/>
        <end position="313"/>
    </location>
</feature>
<keyword evidence="4" id="KW-0505">Motor protein</keyword>
<evidence type="ECO:0000313" key="9">
    <source>
        <dbReference type="Proteomes" id="UP000478052"/>
    </source>
</evidence>
<dbReference type="InterPro" id="IPR001609">
    <property type="entry name" value="Myosin_head_motor_dom-like"/>
</dbReference>
<sequence>MNRESSQDPLPFRSLANSRDIIEASGAYDASAKHIYASLIQWLISIMNRTMCETSPSTNCPIIGVLDIYGFEMFELNSLEQFCINYVNEKLQQQFNFHVFKLKQKEYGKEGIEWEFIDFYDNQPCIDLIESKLGILDLLDEECRMPQGSDTSWTQIYIGTKCIKWDRFSKPKIAGSTFTIKHFAGDVEYSSDGFSDKNKDAVFDDEVNVLRNGKNIKPNGNKLPFVIDHQHAMDQLRACGVLETIHIRAAGFLSRSIYEDFFFRFRILLKSKKINRDDTKLTCQRVTEYNYKYGNSKLYIRACQISILERIRVAKLNESSICIQKAWKKYICQKKYKQMQTSALLIQIYGRGYLSRWLATNLWRTKAAIKIQKVYGNSKLYFRAYQVSILERRRDARLNESSIYIQKA</sequence>
<dbReference type="OrthoDB" id="6108017at2759"/>
<dbReference type="InterPro" id="IPR027417">
    <property type="entry name" value="P-loop_NTPase"/>
</dbReference>
<gene>
    <name evidence="8" type="ORF">FWK35_00013615</name>
</gene>
<keyword evidence="1" id="KW-0547">Nucleotide-binding</keyword>
<dbReference type="PROSITE" id="PS51456">
    <property type="entry name" value="MYOSIN_MOTOR"/>
    <property type="match status" value="2"/>
</dbReference>
<evidence type="ECO:0000256" key="6">
    <source>
        <dbReference type="PROSITE-ProRule" id="PRU00782"/>
    </source>
</evidence>
<evidence type="ECO:0000256" key="4">
    <source>
        <dbReference type="ARBA" id="ARBA00023175"/>
    </source>
</evidence>
<dbReference type="SUPFAM" id="SSF52540">
    <property type="entry name" value="P-loop containing nucleoside triphosphate hydrolases"/>
    <property type="match status" value="1"/>
</dbReference>
<accession>A0A6G0YGR1</accession>
<dbReference type="Proteomes" id="UP000478052">
    <property type="component" value="Unassembled WGS sequence"/>
</dbReference>
<evidence type="ECO:0000256" key="3">
    <source>
        <dbReference type="ARBA" id="ARBA00023123"/>
    </source>
</evidence>
<dbReference type="EMBL" id="VUJU01004181">
    <property type="protein sequence ID" value="KAF0755312.1"/>
    <property type="molecule type" value="Genomic_DNA"/>
</dbReference>
<keyword evidence="2" id="KW-0067">ATP-binding</keyword>
<dbReference type="Pfam" id="PF00612">
    <property type="entry name" value="IQ"/>
    <property type="match status" value="1"/>
</dbReference>
<comment type="similarity">
    <text evidence="6">Belongs to the TRAFAC class myosin-kinesin ATPase superfamily. Myosin family.</text>
</comment>
<dbReference type="GO" id="GO:0051015">
    <property type="term" value="F:actin filament binding"/>
    <property type="evidence" value="ECO:0007669"/>
    <property type="project" value="TreeGrafter"/>
</dbReference>
<dbReference type="InterPro" id="IPR036961">
    <property type="entry name" value="Kinesin_motor_dom_sf"/>
</dbReference>
<dbReference type="GO" id="GO:0000146">
    <property type="term" value="F:microfilament motor activity"/>
    <property type="evidence" value="ECO:0007669"/>
    <property type="project" value="TreeGrafter"/>
</dbReference>
<dbReference type="GO" id="GO:0005737">
    <property type="term" value="C:cytoplasm"/>
    <property type="evidence" value="ECO:0007669"/>
    <property type="project" value="TreeGrafter"/>
</dbReference>
<dbReference type="Gene3D" id="1.20.5.190">
    <property type="match status" value="1"/>
</dbReference>
<feature type="domain" description="Myosin motor" evidence="7">
    <location>
        <begin position="1"/>
        <end position="215"/>
    </location>
</feature>
<dbReference type="PANTHER" id="PTHR13140:SF706">
    <property type="entry name" value="DILUTE CLASS UNCONVENTIONAL MYOSIN, ISOFORM C"/>
    <property type="match status" value="1"/>
</dbReference>
<evidence type="ECO:0000256" key="5">
    <source>
        <dbReference type="ARBA" id="ARBA00023203"/>
    </source>
</evidence>